<evidence type="ECO:0000256" key="18">
    <source>
        <dbReference type="PROSITE-ProRule" id="PRU00432"/>
    </source>
</evidence>
<comment type="similarity">
    <text evidence="20">Belongs to the protein kinase superfamily. Tyr protein kinase family.</text>
</comment>
<evidence type="ECO:0000256" key="10">
    <source>
        <dbReference type="ARBA" id="ARBA00022833"/>
    </source>
</evidence>
<feature type="domain" description="Protein kinase" evidence="24">
    <location>
        <begin position="345"/>
        <end position="599"/>
    </location>
</feature>
<evidence type="ECO:0000256" key="5">
    <source>
        <dbReference type="ARBA" id="ARBA00022707"/>
    </source>
</evidence>
<keyword evidence="2 17" id="KW-0728">SH3 domain</keyword>
<dbReference type="InterPro" id="IPR001849">
    <property type="entry name" value="PH_domain"/>
</dbReference>
<name>A0A8C9Z7J1_SANLU</name>
<evidence type="ECO:0000256" key="13">
    <source>
        <dbReference type="ARBA" id="ARBA00023137"/>
    </source>
</evidence>
<dbReference type="PANTHER" id="PTHR24418">
    <property type="entry name" value="TYROSINE-PROTEIN KINASE"/>
    <property type="match status" value="1"/>
</dbReference>
<evidence type="ECO:0000256" key="1">
    <source>
        <dbReference type="ARBA" id="ARBA00001947"/>
    </source>
</evidence>
<evidence type="ECO:0000256" key="3">
    <source>
        <dbReference type="ARBA" id="ARBA00022553"/>
    </source>
</evidence>
<keyword evidence="7 19" id="KW-0547">Nucleotide-binding</keyword>
<dbReference type="PROSITE" id="PS00109">
    <property type="entry name" value="PROTEIN_KINASE_TYR"/>
    <property type="match status" value="1"/>
</dbReference>
<feature type="domain" description="SH2" evidence="21">
    <location>
        <begin position="225"/>
        <end position="321"/>
    </location>
</feature>
<comment type="cofactor">
    <cofactor evidence="1">
        <name>Zn(2+)</name>
        <dbReference type="ChEBI" id="CHEBI:29105"/>
    </cofactor>
</comment>
<dbReference type="InterPro" id="IPR008266">
    <property type="entry name" value="Tyr_kinase_AS"/>
</dbReference>
<dbReference type="GO" id="GO:0005829">
    <property type="term" value="C:cytosol"/>
    <property type="evidence" value="ECO:0007669"/>
    <property type="project" value="UniProtKB-ARBA"/>
</dbReference>
<dbReference type="InterPro" id="IPR020635">
    <property type="entry name" value="Tyr_kinase_cat_dom"/>
</dbReference>
<keyword evidence="5" id="KW-0519">Myristate</keyword>
<dbReference type="Gene3D" id="3.30.505.10">
    <property type="entry name" value="SH2 domain"/>
    <property type="match status" value="1"/>
</dbReference>
<evidence type="ECO:0000256" key="11">
    <source>
        <dbReference type="ARBA" id="ARBA00022840"/>
    </source>
</evidence>
<dbReference type="SUPFAM" id="SSF55550">
    <property type="entry name" value="SH2 domain"/>
    <property type="match status" value="1"/>
</dbReference>
<dbReference type="GO" id="GO:0004715">
    <property type="term" value="F:non-membrane spanning protein tyrosine kinase activity"/>
    <property type="evidence" value="ECO:0007669"/>
    <property type="project" value="UniProtKB-EC"/>
</dbReference>
<keyword evidence="6" id="KW-0479">Metal-binding</keyword>
<evidence type="ECO:0000313" key="25">
    <source>
        <dbReference type="Ensembl" id="ENSSLUP00000035991.1"/>
    </source>
</evidence>
<dbReference type="Pfam" id="PF00017">
    <property type="entry name" value="SH2"/>
    <property type="match status" value="1"/>
</dbReference>
<evidence type="ECO:0000259" key="22">
    <source>
        <dbReference type="PROSITE" id="PS50002"/>
    </source>
</evidence>
<dbReference type="PROSITE" id="PS00107">
    <property type="entry name" value="PROTEIN_KINASE_ATP"/>
    <property type="match status" value="1"/>
</dbReference>
<proteinExistence type="inferred from homology"/>
<evidence type="ECO:0000256" key="17">
    <source>
        <dbReference type="PROSITE-ProRule" id="PRU00192"/>
    </source>
</evidence>
<dbReference type="InterPro" id="IPR050198">
    <property type="entry name" value="Non-receptor_tyrosine_kinases"/>
</dbReference>
<evidence type="ECO:0000256" key="14">
    <source>
        <dbReference type="ARBA" id="ARBA00023288"/>
    </source>
</evidence>
<evidence type="ECO:0000259" key="21">
    <source>
        <dbReference type="PROSITE" id="PS50001"/>
    </source>
</evidence>
<keyword evidence="11 19" id="KW-0067">ATP-binding</keyword>
<dbReference type="GO" id="GO:0008270">
    <property type="term" value="F:zinc ion binding"/>
    <property type="evidence" value="ECO:0007669"/>
    <property type="project" value="UniProtKB-KW"/>
</dbReference>
<dbReference type="InterPro" id="IPR001245">
    <property type="entry name" value="Ser-Thr/Tyr_kinase_cat_dom"/>
</dbReference>
<evidence type="ECO:0000256" key="8">
    <source>
        <dbReference type="ARBA" id="ARBA00022771"/>
    </source>
</evidence>
<reference evidence="25" key="2">
    <citation type="submission" date="2025-09" db="UniProtKB">
        <authorList>
            <consortium name="Ensembl"/>
        </authorList>
    </citation>
    <scope>IDENTIFICATION</scope>
</reference>
<keyword evidence="8 18" id="KW-0863">Zinc-finger</keyword>
<dbReference type="Pfam" id="PF00018">
    <property type="entry name" value="SH3_1"/>
    <property type="match status" value="1"/>
</dbReference>
<evidence type="ECO:0000313" key="26">
    <source>
        <dbReference type="Proteomes" id="UP000694568"/>
    </source>
</evidence>
<dbReference type="Gene3D" id="2.30.29.30">
    <property type="entry name" value="Pleckstrin-homology domain (PH domain)/Phosphotyrosine-binding domain (PTB)"/>
    <property type="match status" value="1"/>
</dbReference>
<dbReference type="Proteomes" id="UP000694568">
    <property type="component" value="Unplaced"/>
</dbReference>
<dbReference type="PROSITE" id="PS50003">
    <property type="entry name" value="PH_DOMAIN"/>
    <property type="match status" value="1"/>
</dbReference>
<sequence>VSQHKNNILEEIFIKRSQQKKKTSPLNYKERWFVLTQEKIAYYDFDSDKGKIAQCLKKLIFSFSFLPQIIYDEGPLYIFAKTEDVRAQWIKKLKEMVRFNRDLMQKYHPCFWVDGVWLCCQQEVKQAMGCKVLDNKNGENETSFGLKLEKAVRPLPPQPPEAPSPSVGMTVIAEYNYTPMSLQDLELRKDEEYTILEMSDQNWWKARDKNGYFKKMIYTFIFHSWYSKNMNRSQAEKLLKTENKDGGFLIRDSSKAGKYTVSLFTKGGGETNGSCRHYNICTTAQGQFYLAEKHHFSSIPELINYHQHNAAGMVSRLKYIVSNRARPPSTAGLGYGVWEIDPHCLTFIKELGNGQFGVVKYGKWQGQHDVAIKMIKEGSMSEDDFIEEAKIMMKLRHENLVQLYGVCTKQRPIYIVTEFLSNGCLLTYLREGLKQHPTTVQLLEMCKDVSEGMAYLESQQYIHRDLAARNCLVDGNGTVKVTDFGLSRYVLDDEYTSSAGSKFPVRWSPPEVLLYCKFSSKSDIWAYGVLLWEVYTLGRLPYERLNNTEIVDQVSRGLRLYRPQLANEKVYSIMSSCWLEKADDRPTFQELALTVQDLLYELQ</sequence>
<protein>
    <recommendedName>
        <fullName evidence="20">Tyrosine-protein kinase</fullName>
        <ecNumber evidence="20">2.7.10.2</ecNumber>
    </recommendedName>
</protein>
<keyword evidence="13 20" id="KW-0829">Tyrosine-protein kinase</keyword>
<evidence type="ECO:0000259" key="24">
    <source>
        <dbReference type="PROSITE" id="PS50011"/>
    </source>
</evidence>
<dbReference type="PROSITE" id="PS50002">
    <property type="entry name" value="SH3"/>
    <property type="match status" value="1"/>
</dbReference>
<evidence type="ECO:0000256" key="19">
    <source>
        <dbReference type="PROSITE-ProRule" id="PRU10141"/>
    </source>
</evidence>
<evidence type="ECO:0000256" key="12">
    <source>
        <dbReference type="ARBA" id="ARBA00022999"/>
    </source>
</evidence>
<keyword evidence="4 20" id="KW-0808">Transferase</keyword>
<dbReference type="SMART" id="SM00326">
    <property type="entry name" value="SH3"/>
    <property type="match status" value="1"/>
</dbReference>
<accession>A0A8C9Z7J1</accession>
<feature type="binding site" evidence="19">
    <location>
        <position position="373"/>
    </location>
    <ligand>
        <name>ATP</name>
        <dbReference type="ChEBI" id="CHEBI:30616"/>
    </ligand>
</feature>
<dbReference type="Ensembl" id="ENSSLUT00000037104.1">
    <property type="protein sequence ID" value="ENSSLUP00000035991.1"/>
    <property type="gene ID" value="ENSSLUG00000015374.1"/>
</dbReference>
<keyword evidence="12 16" id="KW-0727">SH2 domain</keyword>
<dbReference type="Gene3D" id="1.10.510.10">
    <property type="entry name" value="Transferase(Phosphotransferase) domain 1"/>
    <property type="match status" value="1"/>
</dbReference>
<evidence type="ECO:0000256" key="7">
    <source>
        <dbReference type="ARBA" id="ARBA00022741"/>
    </source>
</evidence>
<dbReference type="InterPro" id="IPR001562">
    <property type="entry name" value="Znf_Btk_motif"/>
</dbReference>
<dbReference type="SUPFAM" id="SSF50044">
    <property type="entry name" value="SH3-domain"/>
    <property type="match status" value="1"/>
</dbReference>
<keyword evidence="14" id="KW-0449">Lipoprotein</keyword>
<dbReference type="InterPro" id="IPR017441">
    <property type="entry name" value="Protein_kinase_ATP_BS"/>
</dbReference>
<dbReference type="InterPro" id="IPR036860">
    <property type="entry name" value="SH2_dom_sf"/>
</dbReference>
<dbReference type="PROSITE" id="PS50001">
    <property type="entry name" value="SH2"/>
    <property type="match status" value="1"/>
</dbReference>
<dbReference type="SMART" id="SM00107">
    <property type="entry name" value="BTK"/>
    <property type="match status" value="1"/>
</dbReference>
<dbReference type="EC" id="2.7.10.2" evidence="20"/>
<evidence type="ECO:0000256" key="20">
    <source>
        <dbReference type="RuleBase" id="RU362096"/>
    </source>
</evidence>
<dbReference type="InterPro" id="IPR036028">
    <property type="entry name" value="SH3-like_dom_sf"/>
</dbReference>
<evidence type="ECO:0000256" key="2">
    <source>
        <dbReference type="ARBA" id="ARBA00022443"/>
    </source>
</evidence>
<dbReference type="GO" id="GO:0035556">
    <property type="term" value="P:intracellular signal transduction"/>
    <property type="evidence" value="ECO:0007669"/>
    <property type="project" value="InterPro"/>
</dbReference>
<dbReference type="FunFam" id="3.30.200.20:FF:000053">
    <property type="entry name" value="Tyrosine-protein kinase"/>
    <property type="match status" value="1"/>
</dbReference>
<evidence type="ECO:0000256" key="4">
    <source>
        <dbReference type="ARBA" id="ARBA00022679"/>
    </source>
</evidence>
<feature type="domain" description="PH" evidence="23">
    <location>
        <begin position="7"/>
        <end position="98"/>
    </location>
</feature>
<reference evidence="25" key="1">
    <citation type="submission" date="2025-08" db="UniProtKB">
        <authorList>
            <consortium name="Ensembl"/>
        </authorList>
    </citation>
    <scope>IDENTIFICATION</scope>
</reference>
<dbReference type="Pfam" id="PF07714">
    <property type="entry name" value="PK_Tyr_Ser-Thr"/>
    <property type="match status" value="1"/>
</dbReference>
<organism evidence="25 26">
    <name type="scientific">Sander lucioperca</name>
    <name type="common">Pike-perch</name>
    <name type="synonym">Perca lucioperca</name>
    <dbReference type="NCBI Taxonomy" id="283035"/>
    <lineage>
        <taxon>Eukaryota</taxon>
        <taxon>Metazoa</taxon>
        <taxon>Chordata</taxon>
        <taxon>Craniata</taxon>
        <taxon>Vertebrata</taxon>
        <taxon>Euteleostomi</taxon>
        <taxon>Actinopterygii</taxon>
        <taxon>Neopterygii</taxon>
        <taxon>Teleostei</taxon>
        <taxon>Neoteleostei</taxon>
        <taxon>Acanthomorphata</taxon>
        <taxon>Eupercaria</taxon>
        <taxon>Perciformes</taxon>
        <taxon>Percoidei</taxon>
        <taxon>Percidae</taxon>
        <taxon>Luciopercinae</taxon>
        <taxon>Sander</taxon>
    </lineage>
</organism>
<keyword evidence="3" id="KW-0597">Phosphoprotein</keyword>
<dbReference type="Gene3D" id="2.30.30.40">
    <property type="entry name" value="SH3 Domains"/>
    <property type="match status" value="1"/>
</dbReference>
<dbReference type="PROSITE" id="PS50011">
    <property type="entry name" value="PROTEIN_KINASE_DOM"/>
    <property type="match status" value="1"/>
</dbReference>
<keyword evidence="10" id="KW-0862">Zinc</keyword>
<dbReference type="SUPFAM" id="SSF50729">
    <property type="entry name" value="PH domain-like"/>
    <property type="match status" value="1"/>
</dbReference>
<dbReference type="PROSITE" id="PS51113">
    <property type="entry name" value="ZF_BTK"/>
    <property type="match status" value="1"/>
</dbReference>
<dbReference type="SMART" id="SM00252">
    <property type="entry name" value="SH2"/>
    <property type="match status" value="1"/>
</dbReference>
<dbReference type="CDD" id="cd01238">
    <property type="entry name" value="PH_Btk"/>
    <property type="match status" value="1"/>
</dbReference>
<keyword evidence="26" id="KW-1185">Reference proteome</keyword>
<dbReference type="InterPro" id="IPR001452">
    <property type="entry name" value="SH3_domain"/>
</dbReference>
<evidence type="ECO:0000256" key="9">
    <source>
        <dbReference type="ARBA" id="ARBA00022777"/>
    </source>
</evidence>
<evidence type="ECO:0000259" key="23">
    <source>
        <dbReference type="PROSITE" id="PS50003"/>
    </source>
</evidence>
<comment type="catalytic activity">
    <reaction evidence="15 20">
        <text>L-tyrosyl-[protein] + ATP = O-phospho-L-tyrosyl-[protein] + ADP + H(+)</text>
        <dbReference type="Rhea" id="RHEA:10596"/>
        <dbReference type="Rhea" id="RHEA-COMP:10136"/>
        <dbReference type="Rhea" id="RHEA-COMP:20101"/>
        <dbReference type="ChEBI" id="CHEBI:15378"/>
        <dbReference type="ChEBI" id="CHEBI:30616"/>
        <dbReference type="ChEBI" id="CHEBI:46858"/>
        <dbReference type="ChEBI" id="CHEBI:61978"/>
        <dbReference type="ChEBI" id="CHEBI:456216"/>
        <dbReference type="EC" id="2.7.10.2"/>
    </reaction>
</comment>
<evidence type="ECO:0000256" key="6">
    <source>
        <dbReference type="ARBA" id="ARBA00022723"/>
    </source>
</evidence>
<feature type="domain" description="SH3" evidence="22">
    <location>
        <begin position="166"/>
        <end position="227"/>
    </location>
</feature>
<dbReference type="PRINTS" id="PR00109">
    <property type="entry name" value="TYRKINASE"/>
</dbReference>
<dbReference type="GeneTree" id="ENSGT00940000158469"/>
<dbReference type="FunFam" id="3.30.505.10:FF:000040">
    <property type="entry name" value="Tyrosine-protein kinase"/>
    <property type="match status" value="1"/>
</dbReference>
<dbReference type="FunFam" id="1.10.510.10:FF:000052">
    <property type="entry name" value="Tyrosine-protein kinase"/>
    <property type="match status" value="1"/>
</dbReference>
<dbReference type="Pfam" id="PF00779">
    <property type="entry name" value="BTK"/>
    <property type="match status" value="1"/>
</dbReference>
<gene>
    <name evidence="25" type="primary">btk</name>
</gene>
<evidence type="ECO:0000256" key="16">
    <source>
        <dbReference type="PROSITE-ProRule" id="PRU00191"/>
    </source>
</evidence>
<dbReference type="InterPro" id="IPR000719">
    <property type="entry name" value="Prot_kinase_dom"/>
</dbReference>
<dbReference type="PRINTS" id="PR00401">
    <property type="entry name" value="SH2DOMAIN"/>
</dbReference>
<dbReference type="InterPro" id="IPR011009">
    <property type="entry name" value="Kinase-like_dom_sf"/>
</dbReference>
<dbReference type="InterPro" id="IPR011993">
    <property type="entry name" value="PH-like_dom_sf"/>
</dbReference>
<keyword evidence="9 20" id="KW-0418">Kinase</keyword>
<dbReference type="AlphaFoldDB" id="A0A8C9Z7J1"/>
<dbReference type="InterPro" id="IPR000980">
    <property type="entry name" value="SH2"/>
</dbReference>
<dbReference type="SMART" id="SM00219">
    <property type="entry name" value="TyrKc"/>
    <property type="match status" value="1"/>
</dbReference>
<dbReference type="SUPFAM" id="SSF56112">
    <property type="entry name" value="Protein kinase-like (PK-like)"/>
    <property type="match status" value="1"/>
</dbReference>
<dbReference type="GO" id="GO:0005524">
    <property type="term" value="F:ATP binding"/>
    <property type="evidence" value="ECO:0007669"/>
    <property type="project" value="UniProtKB-UniRule"/>
</dbReference>
<evidence type="ECO:0000256" key="15">
    <source>
        <dbReference type="ARBA" id="ARBA00051245"/>
    </source>
</evidence>